<dbReference type="AlphaFoldDB" id="A0A0H3ZKL3"/>
<protein>
    <recommendedName>
        <fullName evidence="2">Lipoprotein</fullName>
    </recommendedName>
</protein>
<dbReference type="EMBL" id="KP795500">
    <property type="protein sequence ID" value="AKN36573.1"/>
    <property type="molecule type" value="Genomic_DNA"/>
</dbReference>
<organism evidence="1">
    <name type="scientific">Vibrio tasmaniensis</name>
    <dbReference type="NCBI Taxonomy" id="212663"/>
    <lineage>
        <taxon>Bacteria</taxon>
        <taxon>Pseudomonadati</taxon>
        <taxon>Pseudomonadota</taxon>
        <taxon>Gammaproteobacteria</taxon>
        <taxon>Vibrionales</taxon>
        <taxon>Vibrionaceae</taxon>
        <taxon>Vibrio</taxon>
    </lineage>
</organism>
<evidence type="ECO:0008006" key="2">
    <source>
        <dbReference type="Google" id="ProtNLM"/>
    </source>
</evidence>
<reference evidence="1" key="1">
    <citation type="journal article" date="2015" name="MBio">
        <title>Eco-Evolutionary Dynamics of Episomes among Ecologically Cohesive Bacterial Populations.</title>
        <authorList>
            <person name="Xue H."/>
            <person name="Cordero O.X."/>
            <person name="Camas F.M."/>
            <person name="Trimble W."/>
            <person name="Meyer F."/>
            <person name="Guglielmini J."/>
            <person name="Rocha E.P."/>
            <person name="Polz M.F."/>
        </authorList>
    </citation>
    <scope>NUCLEOTIDE SEQUENCE</scope>
    <source>
        <strain evidence="1">FF_59</strain>
    </source>
</reference>
<dbReference type="PROSITE" id="PS51257">
    <property type="entry name" value="PROKAR_LIPOPROTEIN"/>
    <property type="match status" value="1"/>
</dbReference>
<proteinExistence type="predicted"/>
<sequence>MKNKGLIVGLIASVSLVGCGGGGGGSSTPSSASPFSGSGIYVNTADLAVMVVDSSRSANNLVVGDFANNGVYFTDSATTTEKQMKTKGVTYADASSFLKSSSQEMTANFTGNSVSLTAVFNGSNLAYSMDKTSDSLQLSEIVGTHTNLSDGSTWTINADSSFTVNGICTITGTLVRNGAYFNVNNANAVSCAQASMNGTYSGVFLTVKHGGIDYVAGLLGNDTSLLWGSAPKS</sequence>
<accession>A0A0H3ZKL3</accession>
<evidence type="ECO:0000313" key="1">
    <source>
        <dbReference type="EMBL" id="AKN36573.1"/>
    </source>
</evidence>
<name>A0A0H3ZKL3_9VIBR</name>